<accession>A0A8K0KTQ5</accession>
<evidence type="ECO:0000313" key="1">
    <source>
        <dbReference type="EMBL" id="KAG8239636.1"/>
    </source>
</evidence>
<sequence length="98" mass="11247">MEYLSDTELLGLVKQASSRKKQDLIPGSLQLRISPCPTEMKCCLSPEMVAINPCPGENNPPIRELLEFPYKEIIEPYLSYRNLMYIYPKYFSSNGRQG</sequence>
<protein>
    <submittedName>
        <fullName evidence="1">Uncharacterized protein</fullName>
    </submittedName>
</protein>
<evidence type="ECO:0000313" key="2">
    <source>
        <dbReference type="Proteomes" id="UP000792457"/>
    </source>
</evidence>
<proteinExistence type="predicted"/>
<reference evidence="1" key="2">
    <citation type="submission" date="2017-10" db="EMBL/GenBank/DDBJ databases">
        <title>Ladona fulva Genome sequencing and assembly.</title>
        <authorList>
            <person name="Murali S."/>
            <person name="Richards S."/>
            <person name="Bandaranaike D."/>
            <person name="Bellair M."/>
            <person name="Blankenburg K."/>
            <person name="Chao H."/>
            <person name="Dinh H."/>
            <person name="Doddapaneni H."/>
            <person name="Dugan-Rocha S."/>
            <person name="Elkadiri S."/>
            <person name="Gnanaolivu R."/>
            <person name="Hernandez B."/>
            <person name="Skinner E."/>
            <person name="Javaid M."/>
            <person name="Lee S."/>
            <person name="Li M."/>
            <person name="Ming W."/>
            <person name="Munidasa M."/>
            <person name="Muniz J."/>
            <person name="Nguyen L."/>
            <person name="Hughes D."/>
            <person name="Osuji N."/>
            <person name="Pu L.-L."/>
            <person name="Puazo M."/>
            <person name="Qu C."/>
            <person name="Quiroz J."/>
            <person name="Raj R."/>
            <person name="Weissenberger G."/>
            <person name="Xin Y."/>
            <person name="Zou X."/>
            <person name="Han Y."/>
            <person name="Worley K."/>
            <person name="Muzny D."/>
            <person name="Gibbs R."/>
        </authorList>
    </citation>
    <scope>NUCLEOTIDE SEQUENCE</scope>
    <source>
        <strain evidence="1">Sampled in the wild</strain>
    </source>
</reference>
<dbReference type="PANTHER" id="PTHR23317">
    <property type="entry name" value="DEDICATOR OF CYTOKINESIS DOCK"/>
    <property type="match status" value="1"/>
</dbReference>
<dbReference type="GO" id="GO:0007264">
    <property type="term" value="P:small GTPase-mediated signal transduction"/>
    <property type="evidence" value="ECO:0007669"/>
    <property type="project" value="InterPro"/>
</dbReference>
<dbReference type="EMBL" id="KZ309769">
    <property type="protein sequence ID" value="KAG8239636.1"/>
    <property type="molecule type" value="Genomic_DNA"/>
</dbReference>
<gene>
    <name evidence="1" type="ORF">J437_LFUL019327</name>
</gene>
<comment type="caution">
    <text evidence="1">The sequence shown here is derived from an EMBL/GenBank/DDBJ whole genome shotgun (WGS) entry which is preliminary data.</text>
</comment>
<dbReference type="GO" id="GO:0005085">
    <property type="term" value="F:guanyl-nucleotide exchange factor activity"/>
    <property type="evidence" value="ECO:0007669"/>
    <property type="project" value="InterPro"/>
</dbReference>
<feature type="non-terminal residue" evidence="1">
    <location>
        <position position="1"/>
    </location>
</feature>
<dbReference type="Proteomes" id="UP000792457">
    <property type="component" value="Unassembled WGS sequence"/>
</dbReference>
<dbReference type="PANTHER" id="PTHR23317:SF76">
    <property type="entry name" value="LD20667P"/>
    <property type="match status" value="1"/>
</dbReference>
<name>A0A8K0KTQ5_LADFU</name>
<keyword evidence="2" id="KW-1185">Reference proteome</keyword>
<dbReference type="AlphaFoldDB" id="A0A8K0KTQ5"/>
<dbReference type="InterPro" id="IPR026791">
    <property type="entry name" value="DOCK"/>
</dbReference>
<organism evidence="1 2">
    <name type="scientific">Ladona fulva</name>
    <name type="common">Scarce chaser dragonfly</name>
    <name type="synonym">Libellula fulva</name>
    <dbReference type="NCBI Taxonomy" id="123851"/>
    <lineage>
        <taxon>Eukaryota</taxon>
        <taxon>Metazoa</taxon>
        <taxon>Ecdysozoa</taxon>
        <taxon>Arthropoda</taxon>
        <taxon>Hexapoda</taxon>
        <taxon>Insecta</taxon>
        <taxon>Pterygota</taxon>
        <taxon>Palaeoptera</taxon>
        <taxon>Odonata</taxon>
        <taxon>Epiprocta</taxon>
        <taxon>Anisoptera</taxon>
        <taxon>Libelluloidea</taxon>
        <taxon>Libellulidae</taxon>
        <taxon>Ladona</taxon>
    </lineage>
</organism>
<reference evidence="1" key="1">
    <citation type="submission" date="2013-04" db="EMBL/GenBank/DDBJ databases">
        <authorList>
            <person name="Qu J."/>
            <person name="Murali S.C."/>
            <person name="Bandaranaike D."/>
            <person name="Bellair M."/>
            <person name="Blankenburg K."/>
            <person name="Chao H."/>
            <person name="Dinh H."/>
            <person name="Doddapaneni H."/>
            <person name="Downs B."/>
            <person name="Dugan-Rocha S."/>
            <person name="Elkadiri S."/>
            <person name="Gnanaolivu R.D."/>
            <person name="Hernandez B."/>
            <person name="Javaid M."/>
            <person name="Jayaseelan J.C."/>
            <person name="Lee S."/>
            <person name="Li M."/>
            <person name="Ming W."/>
            <person name="Munidasa M."/>
            <person name="Muniz J."/>
            <person name="Nguyen L."/>
            <person name="Ongeri F."/>
            <person name="Osuji N."/>
            <person name="Pu L.-L."/>
            <person name="Puazo M."/>
            <person name="Qu C."/>
            <person name="Quiroz J."/>
            <person name="Raj R."/>
            <person name="Weissenberger G."/>
            <person name="Xin Y."/>
            <person name="Zou X."/>
            <person name="Han Y."/>
            <person name="Richards S."/>
            <person name="Worley K."/>
            <person name="Muzny D."/>
            <person name="Gibbs R."/>
        </authorList>
    </citation>
    <scope>NUCLEOTIDE SEQUENCE</scope>
    <source>
        <strain evidence="1">Sampled in the wild</strain>
    </source>
</reference>